<keyword evidence="4" id="KW-0479">Metal-binding</keyword>
<evidence type="ECO:0000256" key="5">
    <source>
        <dbReference type="ARBA" id="ARBA00022801"/>
    </source>
</evidence>
<comment type="pathway">
    <text evidence="1">Amino-acid biosynthesis; L-lysine biosynthesis via DAP pathway; LL-2,6-diaminopimelate from (S)-tetrahydrodipicolinate (succinylase route): step 3/3.</text>
</comment>
<dbReference type="GO" id="GO:0009014">
    <property type="term" value="F:succinyl-diaminopimelate desuccinylase activity"/>
    <property type="evidence" value="ECO:0007669"/>
    <property type="project" value="UniProtKB-EC"/>
</dbReference>
<dbReference type="FunFam" id="3.40.630.10:FF:000005">
    <property type="entry name" value="Succinyl-diaminopimelate desuccinylase"/>
    <property type="match status" value="1"/>
</dbReference>
<sequence>MSSTLEFAQELIRCRSLTPDDAGCQALIARRLKSAGFSAESMVFGEVTNLWARRGSSGPVFCFAGHTDVVSPGAPAEWHSDPFDPQIKDGILVGRGAADMKTALAAMVDAAITFSATHPNHKGSLTFLITSDEEGRARDGTKRVIETLEARGERIDLCVIGEPTSTSELGDTVKIGRRGSLSGMLTIHGIEGHVAYPHLISNPIESFSPVLAELYSEWLDEGNEYFPPSSFQVVNIASGTESPNVTPSELKAQFNFRY</sequence>
<comment type="catalytic activity">
    <reaction evidence="6">
        <text>N-succinyl-(2S,6S)-2,6-diaminopimelate + H2O = (2S,6S)-2,6-diaminopimelate + succinate</text>
        <dbReference type="Rhea" id="RHEA:22608"/>
        <dbReference type="ChEBI" id="CHEBI:15377"/>
        <dbReference type="ChEBI" id="CHEBI:30031"/>
        <dbReference type="ChEBI" id="CHEBI:57609"/>
        <dbReference type="ChEBI" id="CHEBI:58087"/>
        <dbReference type="EC" id="3.5.1.18"/>
    </reaction>
</comment>
<name>A0A382K789_9ZZZZ</name>
<dbReference type="EMBL" id="UINC01078370">
    <property type="protein sequence ID" value="SVC19383.1"/>
    <property type="molecule type" value="Genomic_DNA"/>
</dbReference>
<dbReference type="NCBIfam" id="NF009557">
    <property type="entry name" value="PRK13009.1"/>
    <property type="match status" value="1"/>
</dbReference>
<dbReference type="PANTHER" id="PTHR43808">
    <property type="entry name" value="ACETYLORNITHINE DEACETYLASE"/>
    <property type="match status" value="1"/>
</dbReference>
<dbReference type="Gene3D" id="3.30.70.360">
    <property type="match status" value="1"/>
</dbReference>
<dbReference type="SUPFAM" id="SSF55031">
    <property type="entry name" value="Bacterial exopeptidase dimerisation domain"/>
    <property type="match status" value="1"/>
</dbReference>
<dbReference type="PANTHER" id="PTHR43808:SF31">
    <property type="entry name" value="N-ACETYL-L-CITRULLINE DEACETYLASE"/>
    <property type="match status" value="1"/>
</dbReference>
<dbReference type="InterPro" id="IPR036264">
    <property type="entry name" value="Bact_exopeptidase_dim_dom"/>
</dbReference>
<dbReference type="SUPFAM" id="SSF53187">
    <property type="entry name" value="Zn-dependent exopeptidases"/>
    <property type="match status" value="1"/>
</dbReference>
<dbReference type="Gene3D" id="3.40.630.10">
    <property type="entry name" value="Zn peptidases"/>
    <property type="match status" value="1"/>
</dbReference>
<evidence type="ECO:0000313" key="7">
    <source>
        <dbReference type="EMBL" id="SVC19383.1"/>
    </source>
</evidence>
<evidence type="ECO:0000256" key="2">
    <source>
        <dbReference type="ARBA" id="ARBA00011738"/>
    </source>
</evidence>
<keyword evidence="5" id="KW-0378">Hydrolase</keyword>
<evidence type="ECO:0000256" key="1">
    <source>
        <dbReference type="ARBA" id="ARBA00005130"/>
    </source>
</evidence>
<evidence type="ECO:0000256" key="6">
    <source>
        <dbReference type="ARBA" id="ARBA00051301"/>
    </source>
</evidence>
<dbReference type="GO" id="GO:0008777">
    <property type="term" value="F:acetylornithine deacetylase activity"/>
    <property type="evidence" value="ECO:0007669"/>
    <property type="project" value="TreeGrafter"/>
</dbReference>
<proteinExistence type="predicted"/>
<evidence type="ECO:0000256" key="3">
    <source>
        <dbReference type="ARBA" id="ARBA00011921"/>
    </source>
</evidence>
<dbReference type="GO" id="GO:0009089">
    <property type="term" value="P:lysine biosynthetic process via diaminopimelate"/>
    <property type="evidence" value="ECO:0007669"/>
    <property type="project" value="UniProtKB-UniPathway"/>
</dbReference>
<organism evidence="7">
    <name type="scientific">marine metagenome</name>
    <dbReference type="NCBI Taxonomy" id="408172"/>
    <lineage>
        <taxon>unclassified sequences</taxon>
        <taxon>metagenomes</taxon>
        <taxon>ecological metagenomes</taxon>
    </lineage>
</organism>
<dbReference type="GO" id="GO:0019877">
    <property type="term" value="P:diaminopimelate biosynthetic process"/>
    <property type="evidence" value="ECO:0007669"/>
    <property type="project" value="UniProtKB-KW"/>
</dbReference>
<gene>
    <name evidence="7" type="ORF">METZ01_LOCUS272237</name>
</gene>
<dbReference type="InterPro" id="IPR002933">
    <property type="entry name" value="Peptidase_M20"/>
</dbReference>
<dbReference type="EC" id="3.5.1.18" evidence="3"/>
<dbReference type="InterPro" id="IPR050072">
    <property type="entry name" value="Peptidase_M20A"/>
</dbReference>
<reference evidence="7" key="1">
    <citation type="submission" date="2018-05" db="EMBL/GenBank/DDBJ databases">
        <authorList>
            <person name="Lanie J.A."/>
            <person name="Ng W.-L."/>
            <person name="Kazmierczak K.M."/>
            <person name="Andrzejewski T.M."/>
            <person name="Davidsen T.M."/>
            <person name="Wayne K.J."/>
            <person name="Tettelin H."/>
            <person name="Glass J.I."/>
            <person name="Rusch D."/>
            <person name="Podicherti R."/>
            <person name="Tsui H.-C.T."/>
            <person name="Winkler M.E."/>
        </authorList>
    </citation>
    <scope>NUCLEOTIDE SEQUENCE</scope>
</reference>
<dbReference type="NCBIfam" id="TIGR01246">
    <property type="entry name" value="dapE_proteo"/>
    <property type="match status" value="1"/>
</dbReference>
<dbReference type="GO" id="GO:0006526">
    <property type="term" value="P:L-arginine biosynthetic process"/>
    <property type="evidence" value="ECO:0007669"/>
    <property type="project" value="TreeGrafter"/>
</dbReference>
<evidence type="ECO:0000256" key="4">
    <source>
        <dbReference type="ARBA" id="ARBA00022723"/>
    </source>
</evidence>
<comment type="subunit">
    <text evidence="2">Homodimer.</text>
</comment>
<dbReference type="Pfam" id="PF01546">
    <property type="entry name" value="Peptidase_M20"/>
    <property type="match status" value="1"/>
</dbReference>
<protein>
    <recommendedName>
        <fullName evidence="3">succinyl-diaminopimelate desuccinylase</fullName>
        <ecNumber evidence="3">3.5.1.18</ecNumber>
    </recommendedName>
</protein>
<feature type="non-terminal residue" evidence="7">
    <location>
        <position position="258"/>
    </location>
</feature>
<accession>A0A382K789</accession>
<dbReference type="UniPathway" id="UPA00034">
    <property type="reaction ID" value="UER00021"/>
</dbReference>
<dbReference type="AlphaFoldDB" id="A0A382K789"/>
<dbReference type="GO" id="GO:0046872">
    <property type="term" value="F:metal ion binding"/>
    <property type="evidence" value="ECO:0007669"/>
    <property type="project" value="UniProtKB-KW"/>
</dbReference>
<dbReference type="InterPro" id="IPR005941">
    <property type="entry name" value="DapE_proteobac"/>
</dbReference>